<evidence type="ECO:0000256" key="2">
    <source>
        <dbReference type="ARBA" id="ARBA00022670"/>
    </source>
</evidence>
<keyword evidence="3" id="KW-0677">Repeat</keyword>
<keyword evidence="5" id="KW-0788">Thiol protease</keyword>
<dbReference type="AlphaFoldDB" id="A0A7X2G5I4"/>
<dbReference type="Gene3D" id="3.90.1720.10">
    <property type="entry name" value="endopeptidase domain like (from Nostoc punctiforme)"/>
    <property type="match status" value="1"/>
</dbReference>
<protein>
    <submittedName>
        <fullName evidence="8">Hydrolase Nlp/P60</fullName>
    </submittedName>
</protein>
<evidence type="ECO:0000313" key="9">
    <source>
        <dbReference type="Proteomes" id="UP000470878"/>
    </source>
</evidence>
<dbReference type="Pfam" id="PF00877">
    <property type="entry name" value="NLPC_P60"/>
    <property type="match status" value="1"/>
</dbReference>
<feature type="repeat" description="Cell wall-binding" evidence="6">
    <location>
        <begin position="12"/>
        <end position="31"/>
    </location>
</feature>
<dbReference type="InterPro" id="IPR038765">
    <property type="entry name" value="Papain-like_cys_pep_sf"/>
</dbReference>
<dbReference type="EMBL" id="WJMX01000022">
    <property type="protein sequence ID" value="MRH80997.1"/>
    <property type="molecule type" value="Genomic_DNA"/>
</dbReference>
<comment type="similarity">
    <text evidence="1">Belongs to the peptidase C40 family.</text>
</comment>
<comment type="caution">
    <text evidence="8">The sequence shown here is derived from an EMBL/GenBank/DDBJ whole genome shotgun (WGS) entry which is preliminary data.</text>
</comment>
<evidence type="ECO:0000259" key="7">
    <source>
        <dbReference type="PROSITE" id="PS51935"/>
    </source>
</evidence>
<evidence type="ECO:0000256" key="6">
    <source>
        <dbReference type="PROSITE-ProRule" id="PRU00591"/>
    </source>
</evidence>
<evidence type="ECO:0000256" key="1">
    <source>
        <dbReference type="ARBA" id="ARBA00007074"/>
    </source>
</evidence>
<feature type="non-terminal residue" evidence="8">
    <location>
        <position position="1"/>
    </location>
</feature>
<keyword evidence="4 8" id="KW-0378">Hydrolase</keyword>
<reference evidence="8 9" key="1">
    <citation type="submission" date="2019-11" db="EMBL/GenBank/DDBJ databases">
        <title>Draft genome sequence of 12 host-associated Lactobacillus reuteri rodent strains.</title>
        <authorList>
            <person name="Zhang S."/>
            <person name="Ozcam M."/>
            <person name="Van Pijkeren J.P."/>
        </authorList>
    </citation>
    <scope>NUCLEOTIDE SEQUENCE [LARGE SCALE GENOMIC DNA]</scope>
    <source>
        <strain evidence="8 9">CR</strain>
    </source>
</reference>
<dbReference type="SUPFAM" id="SSF54001">
    <property type="entry name" value="Cysteine proteinases"/>
    <property type="match status" value="1"/>
</dbReference>
<dbReference type="Proteomes" id="UP000470878">
    <property type="component" value="Unassembled WGS sequence"/>
</dbReference>
<dbReference type="SUPFAM" id="SSF69360">
    <property type="entry name" value="Cell wall binding repeat"/>
    <property type="match status" value="1"/>
</dbReference>
<evidence type="ECO:0000256" key="4">
    <source>
        <dbReference type="ARBA" id="ARBA00022801"/>
    </source>
</evidence>
<dbReference type="InterPro" id="IPR000064">
    <property type="entry name" value="NLP_P60_dom"/>
</dbReference>
<accession>A0A7X2G5I4</accession>
<dbReference type="PANTHER" id="PTHR47053:SF1">
    <property type="entry name" value="MUREIN DD-ENDOPEPTIDASE MEPH-RELATED"/>
    <property type="match status" value="1"/>
</dbReference>
<evidence type="ECO:0000256" key="3">
    <source>
        <dbReference type="ARBA" id="ARBA00022737"/>
    </source>
</evidence>
<keyword evidence="2" id="KW-0645">Protease</keyword>
<dbReference type="Pfam" id="PF01473">
    <property type="entry name" value="Choline_bind_1"/>
    <property type="match status" value="1"/>
</dbReference>
<dbReference type="Gene3D" id="2.10.270.10">
    <property type="entry name" value="Cholin Binding"/>
    <property type="match status" value="1"/>
</dbReference>
<name>A0A7X2G5I4_LIMRT</name>
<evidence type="ECO:0000313" key="8">
    <source>
        <dbReference type="EMBL" id="MRH80997.1"/>
    </source>
</evidence>
<dbReference type="InterPro" id="IPR051202">
    <property type="entry name" value="Peptidase_C40"/>
</dbReference>
<dbReference type="InterPro" id="IPR018337">
    <property type="entry name" value="Cell_wall/Cho-bd_repeat"/>
</dbReference>
<proteinExistence type="inferred from homology"/>
<feature type="domain" description="NlpC/P60" evidence="7">
    <location>
        <begin position="75"/>
        <end position="192"/>
    </location>
</feature>
<gene>
    <name evidence="8" type="ORF">GIX77_09525</name>
</gene>
<dbReference type="GO" id="GO:0008234">
    <property type="term" value="F:cysteine-type peptidase activity"/>
    <property type="evidence" value="ECO:0007669"/>
    <property type="project" value="UniProtKB-KW"/>
</dbReference>
<dbReference type="RefSeq" id="WP_191990515.1">
    <property type="nucleotide sequence ID" value="NZ_WJMX01000022.1"/>
</dbReference>
<dbReference type="PANTHER" id="PTHR47053">
    <property type="entry name" value="MUREIN DD-ENDOPEPTIDASE MEPH-RELATED"/>
    <property type="match status" value="1"/>
</dbReference>
<dbReference type="GO" id="GO:0006508">
    <property type="term" value="P:proteolysis"/>
    <property type="evidence" value="ECO:0007669"/>
    <property type="project" value="UniProtKB-KW"/>
</dbReference>
<evidence type="ECO:0000256" key="5">
    <source>
        <dbReference type="ARBA" id="ARBA00022807"/>
    </source>
</evidence>
<dbReference type="PROSITE" id="PS51935">
    <property type="entry name" value="NLPC_P60"/>
    <property type="match status" value="1"/>
</dbReference>
<sequence length="192" mass="21844">SYYFGADGARYTNQFLNQDGKVYYFDNDGVMYQNKWYYNWGHAYYFKNDGSRATNETLNINNVIYTFDSEGIASSNKASQIVSIATQQLGKPYVWGATGPNSFDCSGLVQYVYKQIGINLPRTTYQQEYQGKAVSLNELQPGDLLFWGNYGSAYHVAIYIGNGNFIQAPTSGQSVKITNMNYYRPNFARRIL</sequence>
<organism evidence="8 9">
    <name type="scientific">Limosilactobacillus reuteri</name>
    <name type="common">Lactobacillus reuteri</name>
    <dbReference type="NCBI Taxonomy" id="1598"/>
    <lineage>
        <taxon>Bacteria</taxon>
        <taxon>Bacillati</taxon>
        <taxon>Bacillota</taxon>
        <taxon>Bacilli</taxon>
        <taxon>Lactobacillales</taxon>
        <taxon>Lactobacillaceae</taxon>
        <taxon>Limosilactobacillus</taxon>
    </lineage>
</organism>
<dbReference type="PROSITE" id="PS51170">
    <property type="entry name" value="CW"/>
    <property type="match status" value="1"/>
</dbReference>